<feature type="chain" id="PRO_5042292639" evidence="1">
    <location>
        <begin position="30"/>
        <end position="103"/>
    </location>
</feature>
<protein>
    <submittedName>
        <fullName evidence="2">Uncharacterized protein</fullName>
    </submittedName>
</protein>
<comment type="caution">
    <text evidence="2">The sequence shown here is derived from an EMBL/GenBank/DDBJ whole genome shotgun (WGS) entry which is preliminary data.</text>
</comment>
<accession>A0AAD4QJX6</accession>
<evidence type="ECO:0000313" key="2">
    <source>
        <dbReference type="EMBL" id="KAI0295830.1"/>
    </source>
</evidence>
<evidence type="ECO:0000256" key="1">
    <source>
        <dbReference type="SAM" id="SignalP"/>
    </source>
</evidence>
<dbReference type="Proteomes" id="UP001203297">
    <property type="component" value="Unassembled WGS sequence"/>
</dbReference>
<keyword evidence="3" id="KW-1185">Reference proteome</keyword>
<reference evidence="2" key="1">
    <citation type="journal article" date="2022" name="New Phytol.">
        <title>Evolutionary transition to the ectomycorrhizal habit in the genomes of a hyperdiverse lineage of mushroom-forming fungi.</title>
        <authorList>
            <person name="Looney B."/>
            <person name="Miyauchi S."/>
            <person name="Morin E."/>
            <person name="Drula E."/>
            <person name="Courty P.E."/>
            <person name="Kohler A."/>
            <person name="Kuo A."/>
            <person name="LaButti K."/>
            <person name="Pangilinan J."/>
            <person name="Lipzen A."/>
            <person name="Riley R."/>
            <person name="Andreopoulos W."/>
            <person name="He G."/>
            <person name="Johnson J."/>
            <person name="Nolan M."/>
            <person name="Tritt A."/>
            <person name="Barry K.W."/>
            <person name="Grigoriev I.V."/>
            <person name="Nagy L.G."/>
            <person name="Hibbett D."/>
            <person name="Henrissat B."/>
            <person name="Matheny P.B."/>
            <person name="Labbe J."/>
            <person name="Martin F.M."/>
        </authorList>
    </citation>
    <scope>NUCLEOTIDE SEQUENCE</scope>
    <source>
        <strain evidence="2">BPL690</strain>
    </source>
</reference>
<evidence type="ECO:0000313" key="3">
    <source>
        <dbReference type="Proteomes" id="UP001203297"/>
    </source>
</evidence>
<organism evidence="2 3">
    <name type="scientific">Multifurca ochricompacta</name>
    <dbReference type="NCBI Taxonomy" id="376703"/>
    <lineage>
        <taxon>Eukaryota</taxon>
        <taxon>Fungi</taxon>
        <taxon>Dikarya</taxon>
        <taxon>Basidiomycota</taxon>
        <taxon>Agaricomycotina</taxon>
        <taxon>Agaricomycetes</taxon>
        <taxon>Russulales</taxon>
        <taxon>Russulaceae</taxon>
        <taxon>Multifurca</taxon>
    </lineage>
</organism>
<name>A0AAD4QJX6_9AGAM</name>
<proteinExistence type="predicted"/>
<keyword evidence="1" id="KW-0732">Signal</keyword>
<dbReference type="AlphaFoldDB" id="A0AAD4QJX6"/>
<sequence>MFGLWRLLYNQGLFWILLVTVAEIPPTAGMGMGADIPCLSHRLFQHAIVRPSLRRSIKIHQLSSVAQMFQTPELIMMAIGASRIYRSLADYTSMTEFNQDAEK</sequence>
<dbReference type="EMBL" id="WTXG01000054">
    <property type="protein sequence ID" value="KAI0295830.1"/>
    <property type="molecule type" value="Genomic_DNA"/>
</dbReference>
<feature type="signal peptide" evidence="1">
    <location>
        <begin position="1"/>
        <end position="29"/>
    </location>
</feature>
<gene>
    <name evidence="2" type="ORF">B0F90DRAFT_1820271</name>
</gene>